<name>A0ABW7GI79_9BURK</name>
<feature type="domain" description="N-acetyltransferase" evidence="1">
    <location>
        <begin position="12"/>
        <end position="145"/>
    </location>
</feature>
<sequence length="176" mass="20522">MNKFDLQLKSIRMRLVETSDAEFILQLRLNENLNTYLSPVSPNIQQQIEWLESYKKEEAVGKQFYFIIERADGIRCGTVRIYDLKGNSFSWGSWILNENKTRLAAIESALLVYKFGFNALECNQSHFEVMKGNQSVSRFHERMGAERVSEDETFYYYTISKSAVESQRAKLESMLS</sequence>
<dbReference type="Proteomes" id="UP001606302">
    <property type="component" value="Unassembled WGS sequence"/>
</dbReference>
<dbReference type="Pfam" id="PF13302">
    <property type="entry name" value="Acetyltransf_3"/>
    <property type="match status" value="1"/>
</dbReference>
<keyword evidence="3" id="KW-1185">Reference proteome</keyword>
<evidence type="ECO:0000259" key="1">
    <source>
        <dbReference type="Pfam" id="PF13302"/>
    </source>
</evidence>
<reference evidence="2 3" key="1">
    <citation type="submission" date="2024-08" db="EMBL/GenBank/DDBJ databases">
        <authorList>
            <person name="Lu H."/>
        </authorList>
    </citation>
    <scope>NUCLEOTIDE SEQUENCE [LARGE SCALE GENOMIC DNA]</scope>
    <source>
        <strain evidence="2 3">DXS20W</strain>
    </source>
</reference>
<dbReference type="EMBL" id="JBIGHX010000003">
    <property type="protein sequence ID" value="MFG6461633.1"/>
    <property type="molecule type" value="Genomic_DNA"/>
</dbReference>
<dbReference type="InterPro" id="IPR000182">
    <property type="entry name" value="GNAT_dom"/>
</dbReference>
<comment type="caution">
    <text evidence="2">The sequence shown here is derived from an EMBL/GenBank/DDBJ whole genome shotgun (WGS) entry which is preliminary data.</text>
</comment>
<dbReference type="RefSeq" id="WP_394510501.1">
    <property type="nucleotide sequence ID" value="NZ_JBIGHX010000003.1"/>
</dbReference>
<accession>A0ABW7GI79</accession>
<gene>
    <name evidence="2" type="ORF">ACG04Q_08625</name>
</gene>
<organism evidence="2 3">
    <name type="scientific">Pelomonas lactea</name>
    <dbReference type="NCBI Taxonomy" id="3299030"/>
    <lineage>
        <taxon>Bacteria</taxon>
        <taxon>Pseudomonadati</taxon>
        <taxon>Pseudomonadota</taxon>
        <taxon>Betaproteobacteria</taxon>
        <taxon>Burkholderiales</taxon>
        <taxon>Sphaerotilaceae</taxon>
        <taxon>Roseateles</taxon>
    </lineage>
</organism>
<dbReference type="SUPFAM" id="SSF55729">
    <property type="entry name" value="Acyl-CoA N-acyltransferases (Nat)"/>
    <property type="match status" value="1"/>
</dbReference>
<proteinExistence type="predicted"/>
<dbReference type="Gene3D" id="3.40.630.30">
    <property type="match status" value="1"/>
</dbReference>
<evidence type="ECO:0000313" key="3">
    <source>
        <dbReference type="Proteomes" id="UP001606302"/>
    </source>
</evidence>
<evidence type="ECO:0000313" key="2">
    <source>
        <dbReference type="EMBL" id="MFG6461633.1"/>
    </source>
</evidence>
<protein>
    <submittedName>
        <fullName evidence="2">GNAT family N-acetyltransferase</fullName>
    </submittedName>
</protein>
<dbReference type="InterPro" id="IPR016181">
    <property type="entry name" value="Acyl_CoA_acyltransferase"/>
</dbReference>